<dbReference type="NCBIfam" id="NF033630">
    <property type="entry name" value="SLATT_6"/>
    <property type="match status" value="1"/>
</dbReference>
<dbReference type="EMBL" id="CP013195">
    <property type="protein sequence ID" value="ALO48950.1"/>
    <property type="molecule type" value="Genomic_DNA"/>
</dbReference>
<keyword evidence="1" id="KW-0812">Transmembrane</keyword>
<dbReference type="Pfam" id="PF18169">
    <property type="entry name" value="SLATT_6"/>
    <property type="match status" value="1"/>
</dbReference>
<name>A0A0S2KKY2_9BACT</name>
<feature type="transmembrane region" description="Helical" evidence="1">
    <location>
        <begin position="177"/>
        <end position="197"/>
    </location>
</feature>
<dbReference type="KEGG" id="peo:AS203_07555"/>
<gene>
    <name evidence="3" type="ORF">AS203_07555</name>
</gene>
<evidence type="ECO:0000256" key="1">
    <source>
        <dbReference type="SAM" id="Phobius"/>
    </source>
</evidence>
<dbReference type="Proteomes" id="UP000056252">
    <property type="component" value="Chromosome"/>
</dbReference>
<feature type="transmembrane region" description="Helical" evidence="1">
    <location>
        <begin position="58"/>
        <end position="76"/>
    </location>
</feature>
<keyword evidence="1" id="KW-0472">Membrane</keyword>
<feature type="domain" description="SMODS and SLOG-associating 2TM effector" evidence="2">
    <location>
        <begin position="2"/>
        <end position="175"/>
    </location>
</feature>
<dbReference type="OrthoDB" id="8778886at2"/>
<keyword evidence="1" id="KW-1133">Transmembrane helix</keyword>
<evidence type="ECO:0000313" key="3">
    <source>
        <dbReference type="EMBL" id="ALO48950.1"/>
    </source>
</evidence>
<organism evidence="3 4">
    <name type="scientific">Hoylesella enoeca</name>
    <dbReference type="NCBI Taxonomy" id="76123"/>
    <lineage>
        <taxon>Bacteria</taxon>
        <taxon>Pseudomonadati</taxon>
        <taxon>Bacteroidota</taxon>
        <taxon>Bacteroidia</taxon>
        <taxon>Bacteroidales</taxon>
        <taxon>Prevotellaceae</taxon>
        <taxon>Hoylesella</taxon>
    </lineage>
</organism>
<dbReference type="AlphaFoldDB" id="A0A0S2KKY2"/>
<keyword evidence="4" id="KW-1185">Reference proteome</keyword>
<protein>
    <recommendedName>
        <fullName evidence="2">SMODS and SLOG-associating 2TM effector domain-containing protein</fullName>
    </recommendedName>
</protein>
<sequence>MKQDLLKKVAQKGYDISYAANLNFATYDIVNKLPEWIAFFSIVAGILGLGWSEFTAKPISIAVLIFSIVSIYIERFTPNINEYKNRGKNNTQMAYQLKNLYMKVKSIEIEKDEDFQKIEEVYEKIEIEFNKGSEPNQIVFAGWFAHYKLFCEKDVDWLDEQLHFELWKDKIPQSAKCCIIMVCLAVVIYYCCAVPLLNDFFKLIMCID</sequence>
<proteinExistence type="predicted"/>
<dbReference type="InterPro" id="IPR041119">
    <property type="entry name" value="SLATT_6"/>
</dbReference>
<feature type="transmembrane region" description="Helical" evidence="1">
    <location>
        <begin position="33"/>
        <end position="52"/>
    </location>
</feature>
<evidence type="ECO:0000313" key="4">
    <source>
        <dbReference type="Proteomes" id="UP000056252"/>
    </source>
</evidence>
<dbReference type="RefSeq" id="WP_025066310.1">
    <property type="nucleotide sequence ID" value="NZ_CP013195.1"/>
</dbReference>
<reference evidence="4" key="1">
    <citation type="submission" date="2015-11" db="EMBL/GenBank/DDBJ databases">
        <authorList>
            <person name="Holder M.E."/>
            <person name="Ajami N.J."/>
            <person name="Petrosino J.F."/>
        </authorList>
    </citation>
    <scope>NUCLEOTIDE SEQUENCE [LARGE SCALE GENOMIC DNA]</scope>
    <source>
        <strain evidence="4">F0113</strain>
    </source>
</reference>
<accession>A0A0S2KKY2</accession>
<dbReference type="STRING" id="76123.AS203_07555"/>
<evidence type="ECO:0000259" key="2">
    <source>
        <dbReference type="Pfam" id="PF18169"/>
    </source>
</evidence>